<name>A0A4C1ZT49_EUMVA</name>
<evidence type="ECO:0000256" key="1">
    <source>
        <dbReference type="SAM" id="MobiDB-lite"/>
    </source>
</evidence>
<evidence type="ECO:0000313" key="3">
    <source>
        <dbReference type="Proteomes" id="UP000299102"/>
    </source>
</evidence>
<dbReference type="Proteomes" id="UP000299102">
    <property type="component" value="Unassembled WGS sequence"/>
</dbReference>
<sequence>MKKAHEIELLGYENHIRAVRFVNTYRAVLHSSLKRFELEWGGVPRAPPPCGVSARRRTSAAAWPPSKRRVF</sequence>
<comment type="caution">
    <text evidence="2">The sequence shown here is derived from an EMBL/GenBank/DDBJ whole genome shotgun (WGS) entry which is preliminary data.</text>
</comment>
<evidence type="ECO:0000313" key="2">
    <source>
        <dbReference type="EMBL" id="GBP89923.1"/>
    </source>
</evidence>
<organism evidence="2 3">
    <name type="scientific">Eumeta variegata</name>
    <name type="common">Bagworm moth</name>
    <name type="synonym">Eumeta japonica</name>
    <dbReference type="NCBI Taxonomy" id="151549"/>
    <lineage>
        <taxon>Eukaryota</taxon>
        <taxon>Metazoa</taxon>
        <taxon>Ecdysozoa</taxon>
        <taxon>Arthropoda</taxon>
        <taxon>Hexapoda</taxon>
        <taxon>Insecta</taxon>
        <taxon>Pterygota</taxon>
        <taxon>Neoptera</taxon>
        <taxon>Endopterygota</taxon>
        <taxon>Lepidoptera</taxon>
        <taxon>Glossata</taxon>
        <taxon>Ditrysia</taxon>
        <taxon>Tineoidea</taxon>
        <taxon>Psychidae</taxon>
        <taxon>Oiketicinae</taxon>
        <taxon>Eumeta</taxon>
    </lineage>
</organism>
<keyword evidence="3" id="KW-1185">Reference proteome</keyword>
<accession>A0A4C1ZT49</accession>
<gene>
    <name evidence="2" type="ORF">EVAR_63750_1</name>
</gene>
<dbReference type="EMBL" id="BGZK01002045">
    <property type="protein sequence ID" value="GBP89923.1"/>
    <property type="molecule type" value="Genomic_DNA"/>
</dbReference>
<feature type="region of interest" description="Disordered" evidence="1">
    <location>
        <begin position="51"/>
        <end position="71"/>
    </location>
</feature>
<reference evidence="2 3" key="1">
    <citation type="journal article" date="2019" name="Commun. Biol.">
        <title>The bagworm genome reveals a unique fibroin gene that provides high tensile strength.</title>
        <authorList>
            <person name="Kono N."/>
            <person name="Nakamura H."/>
            <person name="Ohtoshi R."/>
            <person name="Tomita M."/>
            <person name="Numata K."/>
            <person name="Arakawa K."/>
        </authorList>
    </citation>
    <scope>NUCLEOTIDE SEQUENCE [LARGE SCALE GENOMIC DNA]</scope>
</reference>
<dbReference type="AlphaFoldDB" id="A0A4C1ZT49"/>
<proteinExistence type="predicted"/>
<protein>
    <submittedName>
        <fullName evidence="2">Uncharacterized protein</fullName>
    </submittedName>
</protein>